<dbReference type="Proteomes" id="UP001497623">
    <property type="component" value="Unassembled WGS sequence"/>
</dbReference>
<dbReference type="PANTHER" id="PTHR33332">
    <property type="entry name" value="REVERSE TRANSCRIPTASE DOMAIN-CONTAINING PROTEIN"/>
    <property type="match status" value="1"/>
</dbReference>
<keyword evidence="3" id="KW-1185">Reference proteome</keyword>
<comment type="caution">
    <text evidence="2">The sequence shown here is derived from an EMBL/GenBank/DDBJ whole genome shotgun (WGS) entry which is preliminary data.</text>
</comment>
<evidence type="ECO:0000259" key="1">
    <source>
        <dbReference type="PROSITE" id="PS50878"/>
    </source>
</evidence>
<accession>A0AAV2RZJ7</accession>
<feature type="non-terminal residue" evidence="2">
    <location>
        <position position="1"/>
    </location>
</feature>
<dbReference type="EMBL" id="CAXKWB010040280">
    <property type="protein sequence ID" value="CAL4154547.1"/>
    <property type="molecule type" value="Genomic_DNA"/>
</dbReference>
<reference evidence="2 3" key="1">
    <citation type="submission" date="2024-05" db="EMBL/GenBank/DDBJ databases">
        <authorList>
            <person name="Wallberg A."/>
        </authorList>
    </citation>
    <scope>NUCLEOTIDE SEQUENCE [LARGE SCALE GENOMIC DNA]</scope>
</reference>
<dbReference type="PROSITE" id="PS50878">
    <property type="entry name" value="RT_POL"/>
    <property type="match status" value="1"/>
</dbReference>
<dbReference type="Pfam" id="PF00078">
    <property type="entry name" value="RVT_1"/>
    <property type="match status" value="1"/>
</dbReference>
<evidence type="ECO:0000313" key="3">
    <source>
        <dbReference type="Proteomes" id="UP001497623"/>
    </source>
</evidence>
<gene>
    <name evidence="2" type="ORF">MNOR_LOCUS31355</name>
</gene>
<sequence length="282" mass="31997">LEDFEFTEFDVYNILLHLKESSAPGPDTIHPKVLKECAANLALPLFLIFRHSLDSGNLPLDWKLAHVTPIYKKGVKSDPLNYRPISLTSVPCKVMERLVKDKIMDHLESNNLLSKHQHGFRSRRSCLTQLLEYFQEIHDFLDASDPVDAVYLDCKKAFDTVPHKRLIAKLKAYGITGKILKWIESFLSDRSQRVVIKGVLSESLPVWSGVPQGSVLGPVLFLIYINDLLVGILSSGKLFADDSKLLKEFSQKVTEIPYKKTYRNYMNGVLNGCYSLMRVSAK</sequence>
<name>A0AAV2RZJ7_MEGNR</name>
<dbReference type="InterPro" id="IPR000477">
    <property type="entry name" value="RT_dom"/>
</dbReference>
<evidence type="ECO:0000313" key="2">
    <source>
        <dbReference type="EMBL" id="CAL4154547.1"/>
    </source>
</evidence>
<dbReference type="SUPFAM" id="SSF56672">
    <property type="entry name" value="DNA/RNA polymerases"/>
    <property type="match status" value="1"/>
</dbReference>
<proteinExistence type="predicted"/>
<dbReference type="InterPro" id="IPR043502">
    <property type="entry name" value="DNA/RNA_pol_sf"/>
</dbReference>
<protein>
    <recommendedName>
        <fullName evidence="1">Reverse transcriptase domain-containing protein</fullName>
    </recommendedName>
</protein>
<dbReference type="GO" id="GO:0071897">
    <property type="term" value="P:DNA biosynthetic process"/>
    <property type="evidence" value="ECO:0007669"/>
    <property type="project" value="UniProtKB-ARBA"/>
</dbReference>
<organism evidence="2 3">
    <name type="scientific">Meganyctiphanes norvegica</name>
    <name type="common">Northern krill</name>
    <name type="synonym">Thysanopoda norvegica</name>
    <dbReference type="NCBI Taxonomy" id="48144"/>
    <lineage>
        <taxon>Eukaryota</taxon>
        <taxon>Metazoa</taxon>
        <taxon>Ecdysozoa</taxon>
        <taxon>Arthropoda</taxon>
        <taxon>Crustacea</taxon>
        <taxon>Multicrustacea</taxon>
        <taxon>Malacostraca</taxon>
        <taxon>Eumalacostraca</taxon>
        <taxon>Eucarida</taxon>
        <taxon>Euphausiacea</taxon>
        <taxon>Euphausiidae</taxon>
        <taxon>Meganyctiphanes</taxon>
    </lineage>
</organism>
<dbReference type="AlphaFoldDB" id="A0AAV2RZJ7"/>
<dbReference type="CDD" id="cd01650">
    <property type="entry name" value="RT_nLTR_like"/>
    <property type="match status" value="1"/>
</dbReference>
<feature type="domain" description="Reverse transcriptase" evidence="1">
    <location>
        <begin position="51"/>
        <end position="282"/>
    </location>
</feature>